<dbReference type="UniPathway" id="UPA00333">
    <property type="reaction ID" value="UER00454"/>
</dbReference>
<evidence type="ECO:0000256" key="3">
    <source>
        <dbReference type="HAMAP-Rule" id="MF_03014"/>
    </source>
</evidence>
<dbReference type="HAMAP" id="MF_03014">
    <property type="entry name" value="KFase"/>
    <property type="match status" value="1"/>
</dbReference>
<dbReference type="OrthoDB" id="420264at2759"/>
<dbReference type="PANTHER" id="PTHR48081:SF33">
    <property type="entry name" value="KYNURENINE FORMAMIDASE"/>
    <property type="match status" value="1"/>
</dbReference>
<sequence length="295" mass="32170">MASVQVPGLKDTLRHYGQHANQQVAIWEPASTSSNHGAQTRRFWVVYIHGGAWRDPRRTCHDFAPAVKLLAASDDAAAICGYASIDYRLSASEKFPQDPAHTPSSELRSAQHPDHLCDIYAAINLLAADYGLTRDYILIGHSAGATLAFQLVMGPAALQGHHVPYQVPLPAAIIGLAGIYDLVAIGLRHGPEYMSFLRAAFGPDQHQWRRASPALFPGSFKLQWPGATHALLAWSKQDSLVDVAEIDAMTAKLKADEFDVAVNLDMKGDHDDMWHDGSQIAPLVAQVIARENVSQ</sequence>
<feature type="short sequence motif" description="HGGXW" evidence="3">
    <location>
        <begin position="49"/>
        <end position="53"/>
    </location>
</feature>
<comment type="domain">
    <text evidence="3">The main chain amide nitrogen atoms of the second glycine and its adjacent residue in the HGGXW motif define the oxyanion hole, and stabilize the oxyanion that forms during the nucleophilic attack by the catalytic serine during substrate cleavage.</text>
</comment>
<dbReference type="SUPFAM" id="SSF53474">
    <property type="entry name" value="alpha/beta-Hydrolases"/>
    <property type="match status" value="1"/>
</dbReference>
<dbReference type="Gene3D" id="3.40.50.1820">
    <property type="entry name" value="alpha/beta hydrolase"/>
    <property type="match status" value="1"/>
</dbReference>
<dbReference type="AlphaFoldDB" id="A0A2C5YJV3"/>
<keyword evidence="5" id="KW-1185">Reference proteome</keyword>
<dbReference type="InterPro" id="IPR029058">
    <property type="entry name" value="AB_hydrolase_fold"/>
</dbReference>
<comment type="caution">
    <text evidence="4">The sequence shown here is derived from an EMBL/GenBank/DDBJ whole genome shotgun (WGS) entry which is preliminary data.</text>
</comment>
<evidence type="ECO:0000313" key="4">
    <source>
        <dbReference type="EMBL" id="PHH67986.1"/>
    </source>
</evidence>
<protein>
    <recommendedName>
        <fullName evidence="3">Kynurenine formamidase</fullName>
        <shortName evidence="3">KFA</shortName>
        <shortName evidence="3">KFase</shortName>
        <ecNumber evidence="3">3.5.1.9</ecNumber>
    </recommendedName>
    <alternativeName>
        <fullName evidence="3">Arylformamidase</fullName>
    </alternativeName>
    <alternativeName>
        <fullName evidence="3">N-formylkynurenine formamidase</fullName>
        <shortName evidence="3">FKF</shortName>
    </alternativeName>
</protein>
<dbReference type="GO" id="GO:0019441">
    <property type="term" value="P:L-tryptophan catabolic process to kynurenine"/>
    <property type="evidence" value="ECO:0007669"/>
    <property type="project" value="UniProtKB-UniRule"/>
</dbReference>
<comment type="catalytic activity">
    <reaction evidence="3">
        <text>N-formyl-L-kynurenine + H2O = L-kynurenine + formate + H(+)</text>
        <dbReference type="Rhea" id="RHEA:13009"/>
        <dbReference type="ChEBI" id="CHEBI:15377"/>
        <dbReference type="ChEBI" id="CHEBI:15378"/>
        <dbReference type="ChEBI" id="CHEBI:15740"/>
        <dbReference type="ChEBI" id="CHEBI:57959"/>
        <dbReference type="ChEBI" id="CHEBI:58629"/>
        <dbReference type="EC" id="3.5.1.9"/>
    </reaction>
</comment>
<gene>
    <name evidence="4" type="ORF">CDD82_931</name>
</gene>
<keyword evidence="2 3" id="KW-0823">Tryptophan catabolism</keyword>
<name>A0A2C5YJV3_9HYPO</name>
<feature type="active site" evidence="3">
    <location>
        <position position="270"/>
    </location>
</feature>
<feature type="active site" evidence="3">
    <location>
        <position position="238"/>
    </location>
</feature>
<comment type="similarity">
    <text evidence="3">Belongs to the kynurenine formamidase family.</text>
</comment>
<accession>A0A2C5YJV3</accession>
<keyword evidence="1 3" id="KW-0378">Hydrolase</keyword>
<dbReference type="InterPro" id="IPR027519">
    <property type="entry name" value="KFase_ver/fungi-typ"/>
</dbReference>
<dbReference type="EC" id="3.5.1.9" evidence="3"/>
<feature type="active site" description="Nucleophile" evidence="3">
    <location>
        <position position="142"/>
    </location>
</feature>
<reference evidence="4 5" key="1">
    <citation type="submission" date="2017-06" db="EMBL/GenBank/DDBJ databases">
        <title>Ant-infecting Ophiocordyceps genomes reveal a high diversity of potential behavioral manipulation genes and a possible major role for enterotoxins.</title>
        <authorList>
            <person name="De Bekker C."/>
            <person name="Evans H.C."/>
            <person name="Brachmann A."/>
            <person name="Hughes D.P."/>
        </authorList>
    </citation>
    <scope>NUCLEOTIDE SEQUENCE [LARGE SCALE GENOMIC DNA]</scope>
    <source>
        <strain evidence="4 5">1348a</strain>
    </source>
</reference>
<comment type="pathway">
    <text evidence="3">Amino-acid degradation; L-tryptophan degradation via kynurenine pathway; L-kynurenine from L-tryptophan: step 2/2.</text>
</comment>
<comment type="subunit">
    <text evidence="3">Homodimer.</text>
</comment>
<evidence type="ECO:0000256" key="2">
    <source>
        <dbReference type="ARBA" id="ARBA00023079"/>
    </source>
</evidence>
<dbReference type="GO" id="GO:0034354">
    <property type="term" value="P:'de novo' NAD+ biosynthetic process from L-tryptophan"/>
    <property type="evidence" value="ECO:0007669"/>
    <property type="project" value="UniProtKB-UniRule"/>
</dbReference>
<dbReference type="GO" id="GO:0004061">
    <property type="term" value="F:arylformamidase activity"/>
    <property type="evidence" value="ECO:0007669"/>
    <property type="project" value="UniProtKB-UniRule"/>
</dbReference>
<evidence type="ECO:0000313" key="5">
    <source>
        <dbReference type="Proteomes" id="UP000224854"/>
    </source>
</evidence>
<proteinExistence type="inferred from homology"/>
<dbReference type="EMBL" id="NJEU01001248">
    <property type="protein sequence ID" value="PHH67986.1"/>
    <property type="molecule type" value="Genomic_DNA"/>
</dbReference>
<evidence type="ECO:0000256" key="1">
    <source>
        <dbReference type="ARBA" id="ARBA00022801"/>
    </source>
</evidence>
<comment type="function">
    <text evidence="3">Catalyzes the hydrolysis of N-formyl-L-kynurenine to L-kynurenine, the second step in the kynurenine pathway of tryptophan degradation. Kynurenine may be further oxidized to nicotinic acid, NAD(H) and NADP(H). Required for elimination of toxic metabolites.</text>
</comment>
<dbReference type="InterPro" id="IPR050300">
    <property type="entry name" value="GDXG_lipolytic_enzyme"/>
</dbReference>
<dbReference type="PANTHER" id="PTHR48081">
    <property type="entry name" value="AB HYDROLASE SUPERFAMILY PROTEIN C4A8.06C"/>
    <property type="match status" value="1"/>
</dbReference>
<organism evidence="4 5">
    <name type="scientific">Ophiocordyceps australis</name>
    <dbReference type="NCBI Taxonomy" id="1399860"/>
    <lineage>
        <taxon>Eukaryota</taxon>
        <taxon>Fungi</taxon>
        <taxon>Dikarya</taxon>
        <taxon>Ascomycota</taxon>
        <taxon>Pezizomycotina</taxon>
        <taxon>Sordariomycetes</taxon>
        <taxon>Hypocreomycetidae</taxon>
        <taxon>Hypocreales</taxon>
        <taxon>Ophiocordycipitaceae</taxon>
        <taxon>Ophiocordyceps</taxon>
    </lineage>
</organism>
<dbReference type="Proteomes" id="UP000224854">
    <property type="component" value="Unassembled WGS sequence"/>
</dbReference>